<dbReference type="EMBL" id="BMMK01000018">
    <property type="protein sequence ID" value="GGM63847.1"/>
    <property type="molecule type" value="Genomic_DNA"/>
</dbReference>
<evidence type="ECO:0000313" key="2">
    <source>
        <dbReference type="Proteomes" id="UP000637578"/>
    </source>
</evidence>
<dbReference type="InterPro" id="IPR007362">
    <property type="entry name" value="DUF429"/>
</dbReference>
<comment type="caution">
    <text evidence="1">The sequence shown here is derived from an EMBL/GenBank/DDBJ whole genome shotgun (WGS) entry which is preliminary data.</text>
</comment>
<sequence length="223" mass="23317">MTVAGVDGTRGGWVVAVVAGPRHVRWHVLPTAAEVMAVTTDCAAVGVDIPMGLAEQGARTCDLLAARRLGAARSSVFPAPVRAVLGQPGYAEACEAARAATGKAISRQAWNLVPKIADWERSLSPQDQDRVVEVHPESSFRAMAPAVAFAGKRTTRGIGQRLAALRRFVDSGTVLAGIPPGPGLGDAVDALAAAWSAARWRDGTAEVLGDEVDPRGLRMRIVV</sequence>
<protein>
    <recommendedName>
        <fullName evidence="3">DUF429 domain-containing protein</fullName>
    </recommendedName>
</protein>
<name>A0A8J3CG44_9PSEU</name>
<proteinExistence type="predicted"/>
<dbReference type="Pfam" id="PF04250">
    <property type="entry name" value="DUF429"/>
    <property type="match status" value="1"/>
</dbReference>
<organism evidence="1 2">
    <name type="scientific">Longimycelium tulufanense</name>
    <dbReference type="NCBI Taxonomy" id="907463"/>
    <lineage>
        <taxon>Bacteria</taxon>
        <taxon>Bacillati</taxon>
        <taxon>Actinomycetota</taxon>
        <taxon>Actinomycetes</taxon>
        <taxon>Pseudonocardiales</taxon>
        <taxon>Pseudonocardiaceae</taxon>
        <taxon>Longimycelium</taxon>
    </lineage>
</organism>
<reference evidence="1" key="2">
    <citation type="submission" date="2020-09" db="EMBL/GenBank/DDBJ databases">
        <authorList>
            <person name="Sun Q."/>
            <person name="Zhou Y."/>
        </authorList>
    </citation>
    <scope>NUCLEOTIDE SEQUENCE</scope>
    <source>
        <strain evidence="1">CGMCC 4.5737</strain>
    </source>
</reference>
<evidence type="ECO:0000313" key="1">
    <source>
        <dbReference type="EMBL" id="GGM63847.1"/>
    </source>
</evidence>
<keyword evidence="2" id="KW-1185">Reference proteome</keyword>
<dbReference type="Proteomes" id="UP000637578">
    <property type="component" value="Unassembled WGS sequence"/>
</dbReference>
<dbReference type="AlphaFoldDB" id="A0A8J3CG44"/>
<gene>
    <name evidence="1" type="ORF">GCM10012275_38020</name>
</gene>
<accession>A0A8J3CG44</accession>
<reference evidence="1" key="1">
    <citation type="journal article" date="2014" name="Int. J. Syst. Evol. Microbiol.">
        <title>Complete genome sequence of Corynebacterium casei LMG S-19264T (=DSM 44701T), isolated from a smear-ripened cheese.</title>
        <authorList>
            <consortium name="US DOE Joint Genome Institute (JGI-PGF)"/>
            <person name="Walter F."/>
            <person name="Albersmeier A."/>
            <person name="Kalinowski J."/>
            <person name="Ruckert C."/>
        </authorList>
    </citation>
    <scope>NUCLEOTIDE SEQUENCE</scope>
    <source>
        <strain evidence="1">CGMCC 4.5737</strain>
    </source>
</reference>
<evidence type="ECO:0008006" key="3">
    <source>
        <dbReference type="Google" id="ProtNLM"/>
    </source>
</evidence>